<dbReference type="STRING" id="578458.D8Q0F2"/>
<dbReference type="PANTHER" id="PTHR37987:SF1">
    <property type="entry name" value="OXO-4-HYDROXY-4-CARBOXY-5-UREIDOIMIDAZOLINE DECARBOXYLASE DOMAIN-CONTAINING PROTEIN"/>
    <property type="match status" value="1"/>
</dbReference>
<reference evidence="3 4" key="1">
    <citation type="journal article" date="2010" name="Nat. Biotechnol.">
        <title>Genome sequence of the model mushroom Schizophyllum commune.</title>
        <authorList>
            <person name="Ohm R.A."/>
            <person name="de Jong J.F."/>
            <person name="Lugones L.G."/>
            <person name="Aerts A."/>
            <person name="Kothe E."/>
            <person name="Stajich J.E."/>
            <person name="de Vries R.P."/>
            <person name="Record E."/>
            <person name="Levasseur A."/>
            <person name="Baker S.E."/>
            <person name="Bartholomew K.A."/>
            <person name="Coutinho P.M."/>
            <person name="Erdmann S."/>
            <person name="Fowler T.J."/>
            <person name="Gathman A.C."/>
            <person name="Lombard V."/>
            <person name="Henrissat B."/>
            <person name="Knabe N."/>
            <person name="Kuees U."/>
            <person name="Lilly W.W."/>
            <person name="Lindquist E."/>
            <person name="Lucas S."/>
            <person name="Magnuson J.K."/>
            <person name="Piumi F."/>
            <person name="Raudaskoski M."/>
            <person name="Salamov A."/>
            <person name="Schmutz J."/>
            <person name="Schwarze F.W.M.R."/>
            <person name="vanKuyk P.A."/>
            <person name="Horton J.S."/>
            <person name="Grigoriev I.V."/>
            <person name="Woesten H.A.B."/>
        </authorList>
    </citation>
    <scope>NUCLEOTIDE SEQUENCE [LARGE SCALE GENOMIC DNA]</scope>
    <source>
        <strain evidence="4">H4-8 / FGSC 9210</strain>
    </source>
</reference>
<dbReference type="GeneID" id="9590571"/>
<sequence length="201" mass="21822">MAASLPPLAALRCSSDSHEASLASTLSLLLEPSPILLNRLVPELAQSGRTNDLHSYAALIDLALDVVSHWPPDAQAQFIAGHPRIGETQALSHLSAKEQAAKATPPEVLARLAHLNAYYERRYPGLIYITFVNGRSRAEIAREMEDKLGLEHSLAADQPPLSGIEPVEVEGEEWLREVTRAVGDVGKIAKSRLRALGVEEN</sequence>
<dbReference type="OMA" id="AIQAMCD"/>
<dbReference type="HOGENOM" id="CLU_092522_0_0_1"/>
<dbReference type="KEGG" id="scm:SCHCO_02618296"/>
<dbReference type="AlphaFoldDB" id="D8Q0F2"/>
<proteinExistence type="predicted"/>
<dbReference type="OrthoDB" id="5398391at2759"/>
<dbReference type="Gene3D" id="1.10.3330.10">
    <property type="entry name" value="Oxo-4-hydroxy-4-carboxy-5-ureidoimidazoline decarboxylase"/>
    <property type="match status" value="1"/>
</dbReference>
<dbReference type="RefSeq" id="XP_003033249.1">
    <property type="nucleotide sequence ID" value="XM_003033203.1"/>
</dbReference>
<gene>
    <name evidence="3" type="ORF">SCHCODRAFT_54675</name>
</gene>
<keyword evidence="4" id="KW-1185">Reference proteome</keyword>
<dbReference type="Proteomes" id="UP000007431">
    <property type="component" value="Unassembled WGS sequence"/>
</dbReference>
<evidence type="ECO:0000313" key="3">
    <source>
        <dbReference type="EMBL" id="EFI98346.1"/>
    </source>
</evidence>
<dbReference type="InterPro" id="IPR036778">
    <property type="entry name" value="OHCU_decarboxylase_sf"/>
</dbReference>
<dbReference type="Pfam" id="PF09349">
    <property type="entry name" value="OHCU_decarbox"/>
    <property type="match status" value="1"/>
</dbReference>
<dbReference type="GO" id="GO:0006144">
    <property type="term" value="P:purine nucleobase metabolic process"/>
    <property type="evidence" value="ECO:0007669"/>
    <property type="project" value="UniProtKB-KW"/>
</dbReference>
<dbReference type="EMBL" id="GL377305">
    <property type="protein sequence ID" value="EFI98346.1"/>
    <property type="molecule type" value="Genomic_DNA"/>
</dbReference>
<dbReference type="eggNOG" id="ENOG502S2BY">
    <property type="taxonomic scope" value="Eukaryota"/>
</dbReference>
<name>D8Q0F2_SCHCM</name>
<dbReference type="InterPro" id="IPR018020">
    <property type="entry name" value="OHCU_decarboxylase"/>
</dbReference>
<organism evidence="4">
    <name type="scientific">Schizophyllum commune (strain H4-8 / FGSC 9210)</name>
    <name type="common">Split gill fungus</name>
    <dbReference type="NCBI Taxonomy" id="578458"/>
    <lineage>
        <taxon>Eukaryota</taxon>
        <taxon>Fungi</taxon>
        <taxon>Dikarya</taxon>
        <taxon>Basidiomycota</taxon>
        <taxon>Agaricomycotina</taxon>
        <taxon>Agaricomycetes</taxon>
        <taxon>Agaricomycetidae</taxon>
        <taxon>Agaricales</taxon>
        <taxon>Schizophyllaceae</taxon>
        <taxon>Schizophyllum</taxon>
    </lineage>
</organism>
<evidence type="ECO:0000256" key="1">
    <source>
        <dbReference type="ARBA" id="ARBA00022631"/>
    </source>
</evidence>
<accession>D8Q0F2</accession>
<evidence type="ECO:0000313" key="4">
    <source>
        <dbReference type="Proteomes" id="UP000007431"/>
    </source>
</evidence>
<dbReference type="SUPFAM" id="SSF158694">
    <property type="entry name" value="UraD-Like"/>
    <property type="match status" value="1"/>
</dbReference>
<dbReference type="InParanoid" id="D8Q0F2"/>
<feature type="domain" description="Oxo-4-hydroxy-4-carboxy-5-ureidoimidazoline decarboxylase" evidence="2">
    <location>
        <begin position="19"/>
        <end position="149"/>
    </location>
</feature>
<dbReference type="VEuPathDB" id="FungiDB:SCHCODRAFT_02618296"/>
<protein>
    <recommendedName>
        <fullName evidence="2">Oxo-4-hydroxy-4-carboxy-5-ureidoimidazoline decarboxylase domain-containing protein</fullName>
    </recommendedName>
</protein>
<keyword evidence="1" id="KW-0659">Purine metabolism</keyword>
<evidence type="ECO:0000259" key="2">
    <source>
        <dbReference type="Pfam" id="PF09349"/>
    </source>
</evidence>
<dbReference type="PANTHER" id="PTHR37987">
    <property type="entry name" value="CHROMOSOME 9, WHOLE GENOME SHOTGUN SEQUENCE"/>
    <property type="match status" value="1"/>
</dbReference>